<evidence type="ECO:0000256" key="1">
    <source>
        <dbReference type="SAM" id="MobiDB-lite"/>
    </source>
</evidence>
<evidence type="ECO:0000313" key="3">
    <source>
        <dbReference type="Proteomes" id="UP000708148"/>
    </source>
</evidence>
<sequence length="104" mass="11339">SAVGKVLDTGKAALNAVRKKRDEAPTKSETREQRGDVYRRPGGGLFEGLVGRAVGGLLGGALGAVRDQIQESQKEARSVYQTASSQVMNNEEIRRRIWNAWNKA</sequence>
<name>A0A8S1IR19_9CHLO</name>
<dbReference type="EMBL" id="CAJHUC010000630">
    <property type="protein sequence ID" value="CAD7697225.1"/>
    <property type="molecule type" value="Genomic_DNA"/>
</dbReference>
<organism evidence="2 3">
    <name type="scientific">Ostreobium quekettii</name>
    <dbReference type="NCBI Taxonomy" id="121088"/>
    <lineage>
        <taxon>Eukaryota</taxon>
        <taxon>Viridiplantae</taxon>
        <taxon>Chlorophyta</taxon>
        <taxon>core chlorophytes</taxon>
        <taxon>Ulvophyceae</taxon>
        <taxon>TCBD clade</taxon>
        <taxon>Bryopsidales</taxon>
        <taxon>Ostreobineae</taxon>
        <taxon>Ostreobiaceae</taxon>
        <taxon>Ostreobium</taxon>
    </lineage>
</organism>
<feature type="non-terminal residue" evidence="2">
    <location>
        <position position="1"/>
    </location>
</feature>
<feature type="compositionally biased region" description="Basic and acidic residues" evidence="1">
    <location>
        <begin position="20"/>
        <end position="39"/>
    </location>
</feature>
<accession>A0A8S1IR19</accession>
<proteinExistence type="predicted"/>
<dbReference type="Proteomes" id="UP000708148">
    <property type="component" value="Unassembled WGS sequence"/>
</dbReference>
<comment type="caution">
    <text evidence="2">The sequence shown here is derived from an EMBL/GenBank/DDBJ whole genome shotgun (WGS) entry which is preliminary data.</text>
</comment>
<dbReference type="AlphaFoldDB" id="A0A8S1IR19"/>
<protein>
    <submittedName>
        <fullName evidence="2">Uncharacterized protein</fullName>
    </submittedName>
</protein>
<reference evidence="2" key="1">
    <citation type="submission" date="2020-12" db="EMBL/GenBank/DDBJ databases">
        <authorList>
            <person name="Iha C."/>
        </authorList>
    </citation>
    <scope>NUCLEOTIDE SEQUENCE</scope>
</reference>
<evidence type="ECO:0000313" key="2">
    <source>
        <dbReference type="EMBL" id="CAD7697225.1"/>
    </source>
</evidence>
<gene>
    <name evidence="2" type="ORF">OSTQU699_LOCUS2586</name>
</gene>
<feature type="region of interest" description="Disordered" evidence="1">
    <location>
        <begin position="14"/>
        <end position="39"/>
    </location>
</feature>
<keyword evidence="3" id="KW-1185">Reference proteome</keyword>